<evidence type="ECO:0000256" key="2">
    <source>
        <dbReference type="ARBA" id="ARBA00022771"/>
    </source>
</evidence>
<evidence type="ECO:0000259" key="5">
    <source>
        <dbReference type="PROSITE" id="PS50865"/>
    </source>
</evidence>
<dbReference type="Proteomes" id="UP000053989">
    <property type="component" value="Unassembled WGS sequence"/>
</dbReference>
<reference evidence="6 7" key="1">
    <citation type="submission" date="2014-04" db="EMBL/GenBank/DDBJ databases">
        <authorList>
            <consortium name="DOE Joint Genome Institute"/>
            <person name="Kuo A."/>
            <person name="Kohler A."/>
            <person name="Nagy L.G."/>
            <person name="Floudas D."/>
            <person name="Copeland A."/>
            <person name="Barry K.W."/>
            <person name="Cichocki N."/>
            <person name="Veneault-Fourrey C."/>
            <person name="LaButti K."/>
            <person name="Lindquist E.A."/>
            <person name="Lipzen A."/>
            <person name="Lundell T."/>
            <person name="Morin E."/>
            <person name="Murat C."/>
            <person name="Sun H."/>
            <person name="Tunlid A."/>
            <person name="Henrissat B."/>
            <person name="Grigoriev I.V."/>
            <person name="Hibbett D.S."/>
            <person name="Martin F."/>
            <person name="Nordberg H.P."/>
            <person name="Cantor M.N."/>
            <person name="Hua S.X."/>
        </authorList>
    </citation>
    <scope>NUCLEOTIDE SEQUENCE [LARGE SCALE GENOMIC DNA]</scope>
    <source>
        <strain evidence="6 7">Foug A</strain>
    </source>
</reference>
<dbReference type="OrthoDB" id="3040823at2759"/>
<accession>A0A0C3AEH2</accession>
<dbReference type="GO" id="GO:0008270">
    <property type="term" value="F:zinc ion binding"/>
    <property type="evidence" value="ECO:0007669"/>
    <property type="project" value="UniProtKB-KW"/>
</dbReference>
<keyword evidence="1" id="KW-0479">Metal-binding</keyword>
<evidence type="ECO:0000313" key="6">
    <source>
        <dbReference type="EMBL" id="KIM63347.1"/>
    </source>
</evidence>
<evidence type="ECO:0000256" key="3">
    <source>
        <dbReference type="ARBA" id="ARBA00022833"/>
    </source>
</evidence>
<evidence type="ECO:0000256" key="1">
    <source>
        <dbReference type="ARBA" id="ARBA00022723"/>
    </source>
</evidence>
<dbReference type="EMBL" id="KN822035">
    <property type="protein sequence ID" value="KIM63347.1"/>
    <property type="molecule type" value="Genomic_DNA"/>
</dbReference>
<dbReference type="SUPFAM" id="SSF144232">
    <property type="entry name" value="HIT/MYND zinc finger-like"/>
    <property type="match status" value="1"/>
</dbReference>
<keyword evidence="2 4" id="KW-0863">Zinc-finger</keyword>
<evidence type="ECO:0000256" key="4">
    <source>
        <dbReference type="PROSITE-ProRule" id="PRU00134"/>
    </source>
</evidence>
<keyword evidence="7" id="KW-1185">Reference proteome</keyword>
<proteinExistence type="predicted"/>
<gene>
    <name evidence="6" type="ORF">SCLCIDRAFT_1214240</name>
</gene>
<evidence type="ECO:0000313" key="7">
    <source>
        <dbReference type="Proteomes" id="UP000053989"/>
    </source>
</evidence>
<dbReference type="InParanoid" id="A0A0C3AEH2"/>
<dbReference type="PROSITE" id="PS50865">
    <property type="entry name" value="ZF_MYND_2"/>
    <property type="match status" value="1"/>
</dbReference>
<feature type="domain" description="MYND-type" evidence="5">
    <location>
        <begin position="388"/>
        <end position="430"/>
    </location>
</feature>
<keyword evidence="3" id="KW-0862">Zinc</keyword>
<sequence length="609" mass="70467">MAFWTMNTSTVPKKNKANDPNFNPLQQSTAFRSLSCIIIPWVLERQQEDHRKQTIRDFTSHWPTIHRWILYLKQEYVDNDGVDIAFRIAAKRSLVDIIGLTTHKSLDHYLPVVFNSPLIVHILFSLWRLEVQDRRFASSSVLPEGQGPIDIYFTPVILDRWQASFLGTPSWNWDELIPRTFDNDATIIASTAIAQLKHDVEKVPMNYDRIICDIHLMTVFSIRKDIRMSMLRHGSLLAIVGLMLSLALKQHPPHIHPLISKALCYGCWYVRSYVEVADGLPWIAQVLEAGILKAMVLIEPYMKHMAHPDDWDPLHELFREVIPRYTVYRSILTLIVKHTKEIEEAGWAEKYEEESPMWYSWGIYDDQVQWKAPLLRAEGGMHLHTCQNTKCGKTYYAGTLKQCVGCRHFYYCTKECQTYDWKHGGHQSYCRGIQARRNNGTIIYPSTTDLRFFDNVITNDLDWHAKTIHQLAATHPDSPVAVQFDYTWLEGMRHTIAPASQIVPPPTCKCEKMIHEKWHLMLELARKAKTPRVLIRAFIPCGTQPKIKLQVVPLSRICPDCGPDCGKEMYEGEDFDNTFDLFYECAGSQLSYMDGIFPDVIKDPSHECQ</sequence>
<dbReference type="InterPro" id="IPR002893">
    <property type="entry name" value="Znf_MYND"/>
</dbReference>
<dbReference type="Gene3D" id="6.10.140.2220">
    <property type="match status" value="1"/>
</dbReference>
<dbReference type="STRING" id="1036808.A0A0C3AEH2"/>
<name>A0A0C3AEH2_9AGAM</name>
<reference evidence="7" key="2">
    <citation type="submission" date="2015-01" db="EMBL/GenBank/DDBJ databases">
        <title>Evolutionary Origins and Diversification of the Mycorrhizal Mutualists.</title>
        <authorList>
            <consortium name="DOE Joint Genome Institute"/>
            <consortium name="Mycorrhizal Genomics Consortium"/>
            <person name="Kohler A."/>
            <person name="Kuo A."/>
            <person name="Nagy L.G."/>
            <person name="Floudas D."/>
            <person name="Copeland A."/>
            <person name="Barry K.W."/>
            <person name="Cichocki N."/>
            <person name="Veneault-Fourrey C."/>
            <person name="LaButti K."/>
            <person name="Lindquist E.A."/>
            <person name="Lipzen A."/>
            <person name="Lundell T."/>
            <person name="Morin E."/>
            <person name="Murat C."/>
            <person name="Riley R."/>
            <person name="Ohm R."/>
            <person name="Sun H."/>
            <person name="Tunlid A."/>
            <person name="Henrissat B."/>
            <person name="Grigoriev I.V."/>
            <person name="Hibbett D.S."/>
            <person name="Martin F."/>
        </authorList>
    </citation>
    <scope>NUCLEOTIDE SEQUENCE [LARGE SCALE GENOMIC DNA]</scope>
    <source>
        <strain evidence="7">Foug A</strain>
    </source>
</reference>
<dbReference type="HOGENOM" id="CLU_027660_0_0_1"/>
<organism evidence="6 7">
    <name type="scientific">Scleroderma citrinum Foug A</name>
    <dbReference type="NCBI Taxonomy" id="1036808"/>
    <lineage>
        <taxon>Eukaryota</taxon>
        <taxon>Fungi</taxon>
        <taxon>Dikarya</taxon>
        <taxon>Basidiomycota</taxon>
        <taxon>Agaricomycotina</taxon>
        <taxon>Agaricomycetes</taxon>
        <taxon>Agaricomycetidae</taxon>
        <taxon>Boletales</taxon>
        <taxon>Sclerodermatineae</taxon>
        <taxon>Sclerodermataceae</taxon>
        <taxon>Scleroderma</taxon>
    </lineage>
</organism>
<dbReference type="AlphaFoldDB" id="A0A0C3AEH2"/>
<protein>
    <recommendedName>
        <fullName evidence="5">MYND-type domain-containing protein</fullName>
    </recommendedName>
</protein>